<dbReference type="KEGG" id="vaq:FIV01_15585"/>
<evidence type="ECO:0000256" key="1">
    <source>
        <dbReference type="SAM" id="Phobius"/>
    </source>
</evidence>
<protein>
    <submittedName>
        <fullName evidence="2">Uncharacterized protein</fullName>
    </submittedName>
</protein>
<sequence length="103" mass="10971">MKLFFVDNSGEKRYLEYEAKTRAELKTQIGSPQFDYEGNSYSIRNVQAETSSNSVFPAVLGGALGILAGGLGVAIGATIGAMAGESIVETEKKEVNEFNSSTL</sequence>
<dbReference type="Proteomes" id="UP000326936">
    <property type="component" value="Plasmid pTHAF100_a"/>
</dbReference>
<evidence type="ECO:0000313" key="2">
    <source>
        <dbReference type="EMBL" id="QFT27810.1"/>
    </source>
</evidence>
<organism evidence="2 3">
    <name type="scientific">Vibrio aquimaris</name>
    <dbReference type="NCBI Taxonomy" id="2587862"/>
    <lineage>
        <taxon>Bacteria</taxon>
        <taxon>Pseudomonadati</taxon>
        <taxon>Pseudomonadota</taxon>
        <taxon>Gammaproteobacteria</taxon>
        <taxon>Vibrionales</taxon>
        <taxon>Vibrionaceae</taxon>
        <taxon>Vibrio</taxon>
    </lineage>
</organism>
<gene>
    <name evidence="2" type="ORF">FIV01_15585</name>
</gene>
<feature type="transmembrane region" description="Helical" evidence="1">
    <location>
        <begin position="59"/>
        <end position="83"/>
    </location>
</feature>
<proteinExistence type="predicted"/>
<name>A0A5P9CNL6_9VIBR</name>
<dbReference type="EMBL" id="CP045351">
    <property type="protein sequence ID" value="QFT27810.1"/>
    <property type="molecule type" value="Genomic_DNA"/>
</dbReference>
<dbReference type="RefSeq" id="WP_152431893.1">
    <property type="nucleotide sequence ID" value="NZ_CBCSDK010000010.1"/>
</dbReference>
<keyword evidence="2" id="KW-0614">Plasmid</keyword>
<evidence type="ECO:0000313" key="3">
    <source>
        <dbReference type="Proteomes" id="UP000326936"/>
    </source>
</evidence>
<keyword evidence="3" id="KW-1185">Reference proteome</keyword>
<keyword evidence="1" id="KW-1133">Transmembrane helix</keyword>
<keyword evidence="1" id="KW-0812">Transmembrane</keyword>
<keyword evidence="1" id="KW-0472">Membrane</keyword>
<reference evidence="2 3" key="1">
    <citation type="submission" date="2019-10" db="EMBL/GenBank/DDBJ databases">
        <title>Complete genome sequence of Vibrio sp. strain THAF100, isolated from non-filtered water from the water column of tank 6 of a marine aquarium containing stony-coral fragments. Water maintained at 26 degree C.</title>
        <authorList>
            <person name="Ruckert C."/>
            <person name="Franco A."/>
            <person name="Kalinowski J."/>
            <person name="Glaeser S."/>
        </authorList>
    </citation>
    <scope>NUCLEOTIDE SEQUENCE [LARGE SCALE GENOMIC DNA]</scope>
    <source>
        <strain evidence="2 3">THAF100</strain>
        <plasmid evidence="3">pthaf100_a</plasmid>
    </source>
</reference>
<dbReference type="AlphaFoldDB" id="A0A5P9CNL6"/>
<accession>A0A5P9CNL6</accession>
<geneLocation type="plasmid" evidence="3">
    <name>pthaf100_a</name>
</geneLocation>